<evidence type="ECO:0000313" key="2">
    <source>
        <dbReference type="EMBL" id="MBP1989358.1"/>
    </source>
</evidence>
<dbReference type="InterPro" id="IPR001633">
    <property type="entry name" value="EAL_dom"/>
</dbReference>
<dbReference type="InterPro" id="IPR011009">
    <property type="entry name" value="Kinase-like_dom_sf"/>
</dbReference>
<dbReference type="PROSITE" id="PS50883">
    <property type="entry name" value="EAL"/>
    <property type="match status" value="1"/>
</dbReference>
<dbReference type="InterPro" id="IPR051678">
    <property type="entry name" value="AGP_Transferase"/>
</dbReference>
<keyword evidence="3" id="KW-1185">Reference proteome</keyword>
<dbReference type="CDD" id="cd05152">
    <property type="entry name" value="MPH2"/>
    <property type="match status" value="1"/>
</dbReference>
<dbReference type="PANTHER" id="PTHR21310:SF15">
    <property type="entry name" value="AMINOGLYCOSIDE PHOSPHOTRANSFERASE DOMAIN-CONTAINING PROTEIN"/>
    <property type="match status" value="1"/>
</dbReference>
<reference evidence="2 3" key="1">
    <citation type="submission" date="2021-03" db="EMBL/GenBank/DDBJ databases">
        <title>Genomic Encyclopedia of Type Strains, Phase IV (KMG-IV): sequencing the most valuable type-strain genomes for metagenomic binning, comparative biology and taxonomic classification.</title>
        <authorList>
            <person name="Goeker M."/>
        </authorList>
    </citation>
    <scope>NUCLEOTIDE SEQUENCE [LARGE SCALE GENOMIC DNA]</scope>
    <source>
        <strain evidence="2 3">DSM 26048</strain>
    </source>
</reference>
<feature type="domain" description="EAL" evidence="1">
    <location>
        <begin position="1"/>
        <end position="71"/>
    </location>
</feature>
<proteinExistence type="predicted"/>
<organism evidence="2 3">
    <name type="scientific">Paenibacillus eucommiae</name>
    <dbReference type="NCBI Taxonomy" id="1355755"/>
    <lineage>
        <taxon>Bacteria</taxon>
        <taxon>Bacillati</taxon>
        <taxon>Bacillota</taxon>
        <taxon>Bacilli</taxon>
        <taxon>Bacillales</taxon>
        <taxon>Paenibacillaceae</taxon>
        <taxon>Paenibacillus</taxon>
    </lineage>
</organism>
<dbReference type="RefSeq" id="WP_209970177.1">
    <property type="nucleotide sequence ID" value="NZ_JAGGLB010000002.1"/>
</dbReference>
<sequence>MTHSKENLDIIDEMVAIANQNGLRVNAEHVEINESGMDFLVAFATDEAGEAWVLRKPRRSDVFERASNEYKVLLLIRGQLSIQVPQWHQFTPELIAYPLLSGRPIAIVDPAGGGYLWQYEQHSLSNTFFDSFAQALADLHNIDHALAVQAGVKMKSPQEAREAFNNNMEEIAQSFTIPDSLQERWNAWLADDSYWPRHSVLSHGDMHPPHILVDETQRVTGFLDWTEAEITNPGKDFVIYFALFGEVGLKDLLVRYEKAGGKVWTRMHEHITEQWAAYPALVAKFALLTGKESDMEMARGMLESWNTHSS</sequence>
<dbReference type="PANTHER" id="PTHR21310">
    <property type="entry name" value="AMINOGLYCOSIDE PHOSPHOTRANSFERASE-RELATED-RELATED"/>
    <property type="match status" value="1"/>
</dbReference>
<dbReference type="SUPFAM" id="SSF56112">
    <property type="entry name" value="Protein kinase-like (PK-like)"/>
    <property type="match status" value="1"/>
</dbReference>
<dbReference type="EMBL" id="JAGGLB010000002">
    <property type="protein sequence ID" value="MBP1989358.1"/>
    <property type="molecule type" value="Genomic_DNA"/>
</dbReference>
<gene>
    <name evidence="2" type="ORF">J2Z66_000953</name>
</gene>
<name>A0ABS4IP66_9BACL</name>
<protein>
    <submittedName>
        <fullName evidence="2">Macrolide phosphotransferase</fullName>
    </submittedName>
</protein>
<dbReference type="Proteomes" id="UP001519287">
    <property type="component" value="Unassembled WGS sequence"/>
</dbReference>
<comment type="caution">
    <text evidence="2">The sequence shown here is derived from an EMBL/GenBank/DDBJ whole genome shotgun (WGS) entry which is preliminary data.</text>
</comment>
<evidence type="ECO:0000313" key="3">
    <source>
        <dbReference type="Proteomes" id="UP001519287"/>
    </source>
</evidence>
<accession>A0ABS4IP66</accession>
<dbReference type="InterPro" id="IPR002575">
    <property type="entry name" value="Aminoglycoside_PTrfase"/>
</dbReference>
<dbReference type="Gene3D" id="3.90.1200.10">
    <property type="match status" value="1"/>
</dbReference>
<dbReference type="Gene3D" id="3.30.200.20">
    <property type="entry name" value="Phosphorylase Kinase, domain 1"/>
    <property type="match status" value="1"/>
</dbReference>
<evidence type="ECO:0000259" key="1">
    <source>
        <dbReference type="PROSITE" id="PS50883"/>
    </source>
</evidence>
<dbReference type="Pfam" id="PF01636">
    <property type="entry name" value="APH"/>
    <property type="match status" value="1"/>
</dbReference>